<dbReference type="EMBL" id="CP087880">
    <property type="protein sequence ID" value="UGS42162.1"/>
    <property type="molecule type" value="Genomic_DNA"/>
</dbReference>
<evidence type="ECO:0000313" key="5">
    <source>
        <dbReference type="EMBL" id="UGS42162.1"/>
    </source>
</evidence>
<keyword evidence="6" id="KW-1185">Reference proteome</keyword>
<dbReference type="Pfam" id="PF25023">
    <property type="entry name" value="TEN_YD-shell"/>
    <property type="match status" value="1"/>
</dbReference>
<gene>
    <name evidence="5" type="ORF">G163CM_28870</name>
</gene>
<dbReference type="RefSeq" id="WP_231825423.1">
    <property type="nucleotide sequence ID" value="NZ_CP087880.1"/>
</dbReference>
<keyword evidence="3" id="KW-0472">Membrane</keyword>
<feature type="transmembrane region" description="Helical" evidence="3">
    <location>
        <begin position="1348"/>
        <end position="1368"/>
    </location>
</feature>
<dbReference type="SUPFAM" id="SSF56399">
    <property type="entry name" value="ADP-ribosylation"/>
    <property type="match status" value="1"/>
</dbReference>
<feature type="compositionally biased region" description="Polar residues" evidence="2">
    <location>
        <begin position="1524"/>
        <end position="1539"/>
    </location>
</feature>
<evidence type="ECO:0000313" key="6">
    <source>
        <dbReference type="Proteomes" id="UP001199659"/>
    </source>
</evidence>
<evidence type="ECO:0000259" key="4">
    <source>
        <dbReference type="Pfam" id="PF25023"/>
    </source>
</evidence>
<dbReference type="NCBIfam" id="TIGR03696">
    <property type="entry name" value="Rhs_assc_core"/>
    <property type="match status" value="1"/>
</dbReference>
<dbReference type="InterPro" id="IPR056823">
    <property type="entry name" value="TEN-like_YD-shell"/>
</dbReference>
<dbReference type="PANTHER" id="PTHR32305:SF15">
    <property type="entry name" value="PROTEIN RHSA-RELATED"/>
    <property type="match status" value="1"/>
</dbReference>
<evidence type="ECO:0000256" key="3">
    <source>
        <dbReference type="SAM" id="Phobius"/>
    </source>
</evidence>
<sequence length="1613" mass="180695">MTQNFYSQASNFTGSQQSEVDIRTGLYKSNFPIVSIAANHGIGPVQDITLSYLPLDSLNRGFGQGWSLGLTYYDKLNGLLVTANGDQYKIVENSSSVLIQENKLDNIKFQKFADHYKLIYKTGVVEILSSPTSVNNIKVPQTIYSPVGRALNIQWNLATSYPQLQAIKDEDNTLLKITYSGFTAITVWPGSIEEKNIRIIQTNNQLTSFSILKDTDSPQWNLQYQTIGTITLLKGMSTPSGMSESVIYVANQIQFPGTAKQASLPRVTSHTRSPGALQPPITRTYQYSTNNFLGYGLTAPWSSGSDYLYNIAVDYKYWSEERMSSADELIVTRRVFDKFHLLREEKILQSSSQQLTTTDYYAIENATYDQQPGNFLCQKNKVVTFSDIVTGAARSEITTYEYSTEGNILSQTESDGKKTSWEYYPATASAECPADPHGFCRYIKREIITPAPSDFTAVIKVKYYTYSNIAVATGAKEHLERAVVKSAELSLANDNLLMRVVPEYLEDNSSPYYGRVNKKTIEKAGEEGEELNYVSVEETTWQEENDFATRDVIFYPYDYNSDNSTSTKVTYYPLSLKEFIVTDSDGNTLEYHYDEQDRIIQSIKNKNTEYEANVYYSYQMEELEEGVFAPVMVVTDEKGNISKNIYDGLGNLIQQLKLINNVWMILLTRQYDEFGREHYNERHDQYDDVTAVVSQTMSYNNWGIVNCISYNDGHYEYNEYNPITLQAMLWQESPDAFTGKVVTTYNVNGDVIAQAKIDEKGESIGLKKLKYDGLRQLREILDENNYSLSYEYDSYGRVKNTILADGTIIRKFYAPHTTEKLTTRILVNGQLIGEQKFDGLGRLKESNVANRLEQYFYDYDSKYPYQTIRPDGEVLQYEYIPELAYVVKKVKDGNGLILQELSYDPATGDVLSGQTVEGARFVNTYNSDSSLSSETITDNGRTVSTGYTFSPQGVLTNYVGVANDVRHLKFNTLGQCWHMDDGAISTENEFDTLGRVSKITTKDNNTNVESVVDIIYDYFGREWIRNFKSGNDSRSIEQLYFPDDKLQTRITRQGDNVLLTENYSYTNRNQLYTYSATGSLQPTDKYGNSIQSQVFTYDELGNIQSIQTIFSEGVNDAVYYYDQTDPCQLKRISNSHSSYPLEVILKYDLSGRLTINEVGHQLAYDNLGRISHVQQAGNTLATYRYDALDRLIRQDTVSDGSKNIYYRGESVVAEYDEEASQDIAFVKIAENMLANVNPEQTQIFLTDFKGTPLSLIDSHTRSITDASFTAFGSLSTDVLTAMSPAFNGKLRDAVTGYYHLGNGYRAYNPELMRFNTPDSWSPFGFGGINPYAYCQNDPINFVDPTGHMSWQAGVSIGLSVLSLVLTIVTAGAAIIVAGGVAAAAASAGIATIVLGTVGVIGDVASITSTALEETNPELSNAFGWVSKACSIISFGSVIPKVPGYIKQAPETIVELWSKARGHTGSYVVNKIHDTRGLLIKTADRYLEITDSTAFSVAYHVATGGTRLGVKVYDFVSQKKEDSTSAKSGSQPYDNNNVQPDSGDLKSLTRMKHYYSSNGMQTVEETESRVKYVSRSSDMTDALSPLVTQLKQTGVRLVNKNSLVPWFSTVKTNA</sequence>
<accession>A0ABY3S626</accession>
<dbReference type="InterPro" id="IPR022385">
    <property type="entry name" value="Rhs_assc_core"/>
</dbReference>
<proteinExistence type="predicted"/>
<dbReference type="Gene3D" id="2.180.10.10">
    <property type="entry name" value="RHS repeat-associated core"/>
    <property type="match status" value="2"/>
</dbReference>
<dbReference type="InterPro" id="IPR050708">
    <property type="entry name" value="T6SS_VgrG/RHS"/>
</dbReference>
<feature type="region of interest" description="Disordered" evidence="2">
    <location>
        <begin position="1522"/>
        <end position="1544"/>
    </location>
</feature>
<evidence type="ECO:0000256" key="2">
    <source>
        <dbReference type="SAM" id="MobiDB-lite"/>
    </source>
</evidence>
<organism evidence="5 6">
    <name type="scientific">Pseudocitrobacter corydidari</name>
    <dbReference type="NCBI Taxonomy" id="2891570"/>
    <lineage>
        <taxon>Bacteria</taxon>
        <taxon>Pseudomonadati</taxon>
        <taxon>Pseudomonadota</taxon>
        <taxon>Gammaproteobacteria</taxon>
        <taxon>Enterobacterales</taxon>
        <taxon>Enterobacteriaceae</taxon>
        <taxon>Pseudocitrobacter</taxon>
    </lineage>
</organism>
<evidence type="ECO:0000256" key="1">
    <source>
        <dbReference type="ARBA" id="ARBA00022737"/>
    </source>
</evidence>
<reference evidence="5 6" key="1">
    <citation type="journal article" date="2022" name="Int. J. Syst. Evol. Microbiol.">
        <title>Pseudocitrobacter corydidari sp. nov., isolated from the Asian emerald cockroach Corydidarum magnifica.</title>
        <authorList>
            <person name="Guzman J."/>
            <person name="Poehlein A."/>
            <person name="Glaeser S.P."/>
            <person name="Schwengers O."/>
            <person name="Blom J."/>
            <person name="Hollensteiner J."/>
            <person name="Kampfer P."/>
            <person name="Vilcinskas A."/>
        </authorList>
    </citation>
    <scope>NUCLEOTIDE SEQUENCE [LARGE SCALE GENOMIC DNA]</scope>
    <source>
        <strain evidence="5">G163CM</strain>
    </source>
</reference>
<feature type="domain" description="Teneurin-like YD-shell" evidence="4">
    <location>
        <begin position="1010"/>
        <end position="1319"/>
    </location>
</feature>
<keyword evidence="3" id="KW-0812">Transmembrane</keyword>
<keyword evidence="1" id="KW-0677">Repeat</keyword>
<dbReference type="Proteomes" id="UP001199659">
    <property type="component" value="Chromosome"/>
</dbReference>
<name>A0ABY3S626_9ENTR</name>
<keyword evidence="3" id="KW-1133">Transmembrane helix</keyword>
<dbReference type="PANTHER" id="PTHR32305">
    <property type="match status" value="1"/>
</dbReference>
<protein>
    <recommendedName>
        <fullName evidence="4">Teneurin-like YD-shell domain-containing protein</fullName>
    </recommendedName>
</protein>
<feature type="transmembrane region" description="Helical" evidence="3">
    <location>
        <begin position="1375"/>
        <end position="1401"/>
    </location>
</feature>